<feature type="compositionally biased region" description="Basic and acidic residues" evidence="1">
    <location>
        <begin position="10"/>
        <end position="19"/>
    </location>
</feature>
<dbReference type="EMBL" id="UINC01213120">
    <property type="protein sequence ID" value="SVE37749.1"/>
    <property type="molecule type" value="Genomic_DNA"/>
</dbReference>
<sequence length="26" mass="3184">MSRGTRFIKKRDTSSDRQKPYWRALV</sequence>
<name>A0A383D0D0_9ZZZZ</name>
<proteinExistence type="predicted"/>
<reference evidence="2" key="1">
    <citation type="submission" date="2018-05" db="EMBL/GenBank/DDBJ databases">
        <authorList>
            <person name="Lanie J.A."/>
            <person name="Ng W.-L."/>
            <person name="Kazmierczak K.M."/>
            <person name="Andrzejewski T.M."/>
            <person name="Davidsen T.M."/>
            <person name="Wayne K.J."/>
            <person name="Tettelin H."/>
            <person name="Glass J.I."/>
            <person name="Rusch D."/>
            <person name="Podicherti R."/>
            <person name="Tsui H.-C.T."/>
            <person name="Winkler M.E."/>
        </authorList>
    </citation>
    <scope>NUCLEOTIDE SEQUENCE</scope>
</reference>
<feature type="non-terminal residue" evidence="2">
    <location>
        <position position="26"/>
    </location>
</feature>
<protein>
    <submittedName>
        <fullName evidence="2">Uncharacterized protein</fullName>
    </submittedName>
</protein>
<organism evidence="2">
    <name type="scientific">marine metagenome</name>
    <dbReference type="NCBI Taxonomy" id="408172"/>
    <lineage>
        <taxon>unclassified sequences</taxon>
        <taxon>metagenomes</taxon>
        <taxon>ecological metagenomes</taxon>
    </lineage>
</organism>
<feature type="region of interest" description="Disordered" evidence="1">
    <location>
        <begin position="1"/>
        <end position="26"/>
    </location>
</feature>
<accession>A0A383D0D0</accession>
<dbReference type="AlphaFoldDB" id="A0A383D0D0"/>
<gene>
    <name evidence="2" type="ORF">METZ01_LOCUS490603</name>
</gene>
<evidence type="ECO:0000256" key="1">
    <source>
        <dbReference type="SAM" id="MobiDB-lite"/>
    </source>
</evidence>
<evidence type="ECO:0000313" key="2">
    <source>
        <dbReference type="EMBL" id="SVE37749.1"/>
    </source>
</evidence>